<name>A0ABQ5MNH0_9FLAO</name>
<dbReference type="EMBL" id="BRVO01000005">
    <property type="protein sequence ID" value="GLB50898.1"/>
    <property type="molecule type" value="Genomic_DNA"/>
</dbReference>
<evidence type="ECO:0000313" key="2">
    <source>
        <dbReference type="Proteomes" id="UP001143543"/>
    </source>
</evidence>
<dbReference type="SUPFAM" id="SSF49464">
    <property type="entry name" value="Carboxypeptidase regulatory domain-like"/>
    <property type="match status" value="1"/>
</dbReference>
<protein>
    <submittedName>
        <fullName evidence="1">Uncharacterized protein</fullName>
    </submittedName>
</protein>
<dbReference type="RefSeq" id="WP_281766534.1">
    <property type="nucleotide sequence ID" value="NZ_BRVO01000005.1"/>
</dbReference>
<reference evidence="1" key="1">
    <citation type="submission" date="2022-07" db="EMBL/GenBank/DDBJ databases">
        <title>Taxonomy of Novel Oxalotrophic and Methylotrophic Bacteria.</title>
        <authorList>
            <person name="Sahin N."/>
            <person name="Tani A."/>
        </authorList>
    </citation>
    <scope>NUCLEOTIDE SEQUENCE</scope>
    <source>
        <strain evidence="1">Y10</strain>
    </source>
</reference>
<proteinExistence type="predicted"/>
<dbReference type="InterPro" id="IPR008969">
    <property type="entry name" value="CarboxyPept-like_regulatory"/>
</dbReference>
<gene>
    <name evidence="1" type="ORF">Y10_32660</name>
</gene>
<sequence>MAVFSVCLHAQEDDEFTRVVGTVYGDSIPLRDAYIKNITSGNYTISTPSGNFTLEVKVGDTLRVVYMGMKDKVQAVLSSHIEKQFIGIYMVTEPEELTDVVVEQQTIDEVTLGIVSEKTPRKTKGERLLKAAGDFKPIHLVGIVAGGMPLDPILNAISGRTKKLKKRVELERDGSDLDELYEKYYVFSTLTLKVPEDEVMQFMYYVIDADKGEMILKAEESLAEFYLTEAYQSYKANKQE</sequence>
<organism evidence="1 2">
    <name type="scientific">Neptunitalea lumnitzerae</name>
    <dbReference type="NCBI Taxonomy" id="2965509"/>
    <lineage>
        <taxon>Bacteria</taxon>
        <taxon>Pseudomonadati</taxon>
        <taxon>Bacteroidota</taxon>
        <taxon>Flavobacteriia</taxon>
        <taxon>Flavobacteriales</taxon>
        <taxon>Flavobacteriaceae</taxon>
        <taxon>Neptunitalea</taxon>
    </lineage>
</organism>
<dbReference type="Proteomes" id="UP001143543">
    <property type="component" value="Unassembled WGS sequence"/>
</dbReference>
<evidence type="ECO:0000313" key="1">
    <source>
        <dbReference type="EMBL" id="GLB50898.1"/>
    </source>
</evidence>
<keyword evidence="2" id="KW-1185">Reference proteome</keyword>
<accession>A0ABQ5MNH0</accession>
<comment type="caution">
    <text evidence="1">The sequence shown here is derived from an EMBL/GenBank/DDBJ whole genome shotgun (WGS) entry which is preliminary data.</text>
</comment>